<reference evidence="1" key="1">
    <citation type="submission" date="2016-02" db="EMBL/GenBank/DDBJ databases">
        <title>WGS assembly of Manihot esculenta.</title>
        <authorList>
            <person name="Bredeson J.V."/>
            <person name="Prochnik S.E."/>
            <person name="Lyons J.B."/>
            <person name="Schmutz J."/>
            <person name="Grimwood J."/>
            <person name="Vrebalov J."/>
            <person name="Bart R.S."/>
            <person name="Amuge T."/>
            <person name="Ferguson M.E."/>
            <person name="Green R."/>
            <person name="Putnam N."/>
            <person name="Stites J."/>
            <person name="Rounsley S."/>
            <person name="Rokhsar D.S."/>
        </authorList>
    </citation>
    <scope>NUCLEOTIDE SEQUENCE [LARGE SCALE GENOMIC DNA]</scope>
    <source>
        <tissue evidence="1">Leaf</tissue>
    </source>
</reference>
<sequence length="67" mass="7641">MQQIKFGQYTLSPTSLIIQLLKLSLQLLNLEPHRKAAFSLLPTSLVAPQTYLSPCTHRLFVEIQTLF</sequence>
<dbReference type="EMBL" id="CM004388">
    <property type="protein sequence ID" value="OAY58520.1"/>
    <property type="molecule type" value="Genomic_DNA"/>
</dbReference>
<dbReference type="AlphaFoldDB" id="A0A2C9WFG5"/>
<gene>
    <name evidence="1" type="ORF">MANES_02G184200</name>
</gene>
<accession>A0A2C9WFG5</accession>
<proteinExistence type="predicted"/>
<evidence type="ECO:0000313" key="1">
    <source>
        <dbReference type="EMBL" id="OAY58520.1"/>
    </source>
</evidence>
<name>A0A2C9WFG5_MANES</name>
<protein>
    <submittedName>
        <fullName evidence="1">Uncharacterized protein</fullName>
    </submittedName>
</protein>
<organism evidence="1">
    <name type="scientific">Manihot esculenta</name>
    <name type="common">Cassava</name>
    <name type="synonym">Jatropha manihot</name>
    <dbReference type="NCBI Taxonomy" id="3983"/>
    <lineage>
        <taxon>Eukaryota</taxon>
        <taxon>Viridiplantae</taxon>
        <taxon>Streptophyta</taxon>
        <taxon>Embryophyta</taxon>
        <taxon>Tracheophyta</taxon>
        <taxon>Spermatophyta</taxon>
        <taxon>Magnoliopsida</taxon>
        <taxon>eudicotyledons</taxon>
        <taxon>Gunneridae</taxon>
        <taxon>Pentapetalae</taxon>
        <taxon>rosids</taxon>
        <taxon>fabids</taxon>
        <taxon>Malpighiales</taxon>
        <taxon>Euphorbiaceae</taxon>
        <taxon>Crotonoideae</taxon>
        <taxon>Manihoteae</taxon>
        <taxon>Manihot</taxon>
    </lineage>
</organism>